<dbReference type="InterPro" id="IPR025681">
    <property type="entry name" value="COOH-NH2_lig"/>
</dbReference>
<name>A0A1S2LC61_9BACI</name>
<organism evidence="1 2">
    <name type="scientific">Anaerobacillus arseniciselenatis</name>
    <dbReference type="NCBI Taxonomy" id="85682"/>
    <lineage>
        <taxon>Bacteria</taxon>
        <taxon>Bacillati</taxon>
        <taxon>Bacillota</taxon>
        <taxon>Bacilli</taxon>
        <taxon>Bacillales</taxon>
        <taxon>Bacillaceae</taxon>
        <taxon>Anaerobacillus</taxon>
    </lineage>
</organism>
<dbReference type="OrthoDB" id="2078085at2"/>
<proteinExistence type="predicted"/>
<protein>
    <submittedName>
        <fullName evidence="1">Uncharacterized protein</fullName>
    </submittedName>
</protein>
<dbReference type="AlphaFoldDB" id="A0A1S2LC61"/>
<accession>A0A1S2LC61</accession>
<evidence type="ECO:0000313" key="1">
    <source>
        <dbReference type="EMBL" id="OIJ09981.1"/>
    </source>
</evidence>
<gene>
    <name evidence="1" type="ORF">BKP35_16000</name>
</gene>
<dbReference type="Pfam" id="PF14395">
    <property type="entry name" value="COOH-NH2_lig"/>
    <property type="match status" value="1"/>
</dbReference>
<dbReference type="EMBL" id="MLQQ01000042">
    <property type="protein sequence ID" value="OIJ09981.1"/>
    <property type="molecule type" value="Genomic_DNA"/>
</dbReference>
<reference evidence="1 2" key="1">
    <citation type="submission" date="2016-10" db="EMBL/GenBank/DDBJ databases">
        <title>Draft genome sequences of four alkaliphilic bacteria belonging to the Anaerobacillus genus.</title>
        <authorList>
            <person name="Bassil N.M."/>
            <person name="Lloyd J.R."/>
        </authorList>
    </citation>
    <scope>NUCLEOTIDE SEQUENCE [LARGE SCALE GENOMIC DNA]</scope>
    <source>
        <strain evidence="1 2">DSM 15340</strain>
    </source>
</reference>
<dbReference type="RefSeq" id="WP_071314368.1">
    <property type="nucleotide sequence ID" value="NZ_MLQQ01000042.1"/>
</dbReference>
<keyword evidence="2" id="KW-1185">Reference proteome</keyword>
<sequence>MKLSNEIKNFHERINYQLKPLPISVLKSHKINVGSLKNAKKTQLKIRAFHFTLLSIERCVDSSAMVFNQPFKWKKIGGERLYYEKELTEFALQCLYLMHIPLGECVVQRTGKKEMIVIKIRPIEVTELTAEEQEVIFRKVRREKEKQVTFGADLELMIRNKKTKKYVDGGAIKNKQIGFDDAIALNNLRVYHPIFEVRPDPSVHIPQLHKNLNGLYSTVLKETSKYQYETVVDANPKQRFFLGGHLHFGNVPFTFQDVVSLDTFLAIPLSLIERKPSLQRRSHYGRLGSVRANPYDGFEYRVLSTWFSLIPNALPILQWIEFIINNTHKINITKLKQKEIYNYYNNEKSEISIDDWARENKDSFQDVNGSSLFIDYIDCLKKLKGYCRDL</sequence>
<dbReference type="Proteomes" id="UP000180098">
    <property type="component" value="Unassembled WGS sequence"/>
</dbReference>
<evidence type="ECO:0000313" key="2">
    <source>
        <dbReference type="Proteomes" id="UP000180098"/>
    </source>
</evidence>
<comment type="caution">
    <text evidence="1">The sequence shown here is derived from an EMBL/GenBank/DDBJ whole genome shotgun (WGS) entry which is preliminary data.</text>
</comment>